<dbReference type="Pfam" id="PF10106">
    <property type="entry name" value="DUF2345"/>
    <property type="match status" value="1"/>
</dbReference>
<gene>
    <name evidence="2" type="ORF">EXZ61_20885</name>
</gene>
<dbReference type="InterPro" id="IPR018769">
    <property type="entry name" value="VgrG2_DUF2345"/>
</dbReference>
<dbReference type="EMBL" id="CP036282">
    <property type="protein sequence ID" value="QDL56413.1"/>
    <property type="molecule type" value="Genomic_DNA"/>
</dbReference>
<keyword evidence="3" id="KW-1185">Reference proteome</keyword>
<dbReference type="KEGG" id="rhg:EXZ61_20885"/>
<dbReference type="Proteomes" id="UP000317365">
    <property type="component" value="Chromosome"/>
</dbReference>
<evidence type="ECO:0000313" key="2">
    <source>
        <dbReference type="EMBL" id="QDL56413.1"/>
    </source>
</evidence>
<accession>A0A515EV42</accession>
<proteinExistence type="predicted"/>
<evidence type="ECO:0000259" key="1">
    <source>
        <dbReference type="Pfam" id="PF10106"/>
    </source>
</evidence>
<sequence length="248" mass="25917">MKKRATSVSKPLIAGPLIESTTAGSTHQHRQAHHAISAGGHVSTSTVKSWLLSAKEAIKLFAYGKGKKDPKHSGIKLVSAKADIDIQALQKSVNLLSKLDITVTANRVSIMAKERLVINGGGSQTVWSAAGIHSQTAGSHVAHAAYHGLAPGKAGSVSMPSLPFVPENLPKPYSIQINAVGKVGVVGSQTKAAALPKFRAYNDTGELLAQGFLDSKGNTPPIYSDKPETVRVVLGDGPWGKSADVKHA</sequence>
<organism evidence="2 3">
    <name type="scientific">Rhodoferax aquaticus</name>
    <dbReference type="NCBI Taxonomy" id="2527691"/>
    <lineage>
        <taxon>Bacteria</taxon>
        <taxon>Pseudomonadati</taxon>
        <taxon>Pseudomonadota</taxon>
        <taxon>Betaproteobacteria</taxon>
        <taxon>Burkholderiales</taxon>
        <taxon>Comamonadaceae</taxon>
        <taxon>Rhodoferax</taxon>
    </lineage>
</organism>
<name>A0A515EV42_9BURK</name>
<dbReference type="AlphaFoldDB" id="A0A515EV42"/>
<reference evidence="3" key="2">
    <citation type="journal article" date="2020" name="Int. J. Syst. Evol. Microbiol.">
        <title>Genomic insights into a novel species Rhodoferax aquaticus sp. nov., isolated from freshwater.</title>
        <authorList>
            <person name="Li T."/>
            <person name="Zhuo Y."/>
            <person name="Jin C.Z."/>
            <person name="Wu X."/>
            <person name="Ko S.R."/>
            <person name="Jin F.J."/>
            <person name="Ahn C.Y."/>
            <person name="Oh H.M."/>
            <person name="Lee H.G."/>
            <person name="Jin L."/>
        </authorList>
    </citation>
    <scope>NUCLEOTIDE SEQUENCE [LARGE SCALE GENOMIC DNA]</scope>
    <source>
        <strain evidence="3">Gr-4</strain>
    </source>
</reference>
<evidence type="ECO:0000313" key="3">
    <source>
        <dbReference type="Proteomes" id="UP000317365"/>
    </source>
</evidence>
<reference evidence="3" key="1">
    <citation type="submission" date="2019-02" db="EMBL/GenBank/DDBJ databases">
        <title>Complete genome sequence of Rhodoferax sp. Gr-4.</title>
        <authorList>
            <person name="Jin L."/>
        </authorList>
    </citation>
    <scope>NUCLEOTIDE SEQUENCE [LARGE SCALE GENOMIC DNA]</scope>
    <source>
        <strain evidence="3">Gr-4</strain>
    </source>
</reference>
<feature type="domain" description="DUF2345" evidence="1">
    <location>
        <begin position="18"/>
        <end position="150"/>
    </location>
</feature>
<protein>
    <submittedName>
        <fullName evidence="2">DUF2345 domain-containing protein</fullName>
    </submittedName>
</protein>